<evidence type="ECO:0000256" key="1">
    <source>
        <dbReference type="ARBA" id="ARBA00000427"/>
    </source>
</evidence>
<reference evidence="6 7" key="1">
    <citation type="submission" date="2019-02" db="EMBL/GenBank/DDBJ databases">
        <title>Deep-cultivation of Planctomycetes and their phenomic and genomic characterization uncovers novel biology.</title>
        <authorList>
            <person name="Wiegand S."/>
            <person name="Jogler M."/>
            <person name="Boedeker C."/>
            <person name="Pinto D."/>
            <person name="Vollmers J."/>
            <person name="Rivas-Marin E."/>
            <person name="Kohn T."/>
            <person name="Peeters S.H."/>
            <person name="Heuer A."/>
            <person name="Rast P."/>
            <person name="Oberbeckmann S."/>
            <person name="Bunk B."/>
            <person name="Jeske O."/>
            <person name="Meyerdierks A."/>
            <person name="Storesund J.E."/>
            <person name="Kallscheuer N."/>
            <person name="Luecker S."/>
            <person name="Lage O.M."/>
            <person name="Pohl T."/>
            <person name="Merkel B.J."/>
            <person name="Hornburger P."/>
            <person name="Mueller R.-W."/>
            <person name="Bruemmer F."/>
            <person name="Labrenz M."/>
            <person name="Spormann A.M."/>
            <person name="Op Den Camp H."/>
            <person name="Overmann J."/>
            <person name="Amann R."/>
            <person name="Jetten M.S.M."/>
            <person name="Mascher T."/>
            <person name="Medema M.H."/>
            <person name="Devos D.P."/>
            <person name="Kaster A.-K."/>
            <person name="Ovreas L."/>
            <person name="Rohde M."/>
            <person name="Galperin M.Y."/>
            <person name="Jogler C."/>
        </authorList>
    </citation>
    <scope>NUCLEOTIDE SEQUENCE [LARGE SCALE GENOMIC DNA]</scope>
    <source>
        <strain evidence="6 7">KOR34</strain>
    </source>
</reference>
<feature type="domain" description="Sialidase" evidence="5">
    <location>
        <begin position="82"/>
        <end position="347"/>
    </location>
</feature>
<dbReference type="Proteomes" id="UP000316714">
    <property type="component" value="Unassembled WGS sequence"/>
</dbReference>
<dbReference type="GO" id="GO:0016020">
    <property type="term" value="C:membrane"/>
    <property type="evidence" value="ECO:0007669"/>
    <property type="project" value="TreeGrafter"/>
</dbReference>
<dbReference type="GO" id="GO:0005737">
    <property type="term" value="C:cytoplasm"/>
    <property type="evidence" value="ECO:0007669"/>
    <property type="project" value="TreeGrafter"/>
</dbReference>
<dbReference type="EMBL" id="SIHJ01000002">
    <property type="protein sequence ID" value="TWT33825.1"/>
    <property type="molecule type" value="Genomic_DNA"/>
</dbReference>
<feature type="chain" id="PRO_5022681133" description="exo-alpha-sialidase" evidence="4">
    <location>
        <begin position="26"/>
        <end position="378"/>
    </location>
</feature>
<keyword evidence="6" id="KW-0326">Glycosidase</keyword>
<dbReference type="SUPFAM" id="SSF50939">
    <property type="entry name" value="Sialidases"/>
    <property type="match status" value="1"/>
</dbReference>
<dbReference type="InterPro" id="IPR011040">
    <property type="entry name" value="Sialidase"/>
</dbReference>
<dbReference type="AlphaFoldDB" id="A0A5C5V7T3"/>
<comment type="catalytic activity">
    <reaction evidence="1">
        <text>Hydrolysis of alpha-(2-&gt;3)-, alpha-(2-&gt;6)-, alpha-(2-&gt;8)- glycosidic linkages of terminal sialic acid residues in oligosaccharides, glycoproteins, glycolipids, colominic acid and synthetic substrates.</text>
        <dbReference type="EC" id="3.2.1.18"/>
    </reaction>
</comment>
<organism evidence="6 7">
    <name type="scientific">Posidoniimonas corsicana</name>
    <dbReference type="NCBI Taxonomy" id="1938618"/>
    <lineage>
        <taxon>Bacteria</taxon>
        <taxon>Pseudomonadati</taxon>
        <taxon>Planctomycetota</taxon>
        <taxon>Planctomycetia</taxon>
        <taxon>Pirellulales</taxon>
        <taxon>Lacipirellulaceae</taxon>
        <taxon>Posidoniimonas</taxon>
    </lineage>
</organism>
<name>A0A5C5V7T3_9BACT</name>
<dbReference type="GO" id="GO:0009313">
    <property type="term" value="P:oligosaccharide catabolic process"/>
    <property type="evidence" value="ECO:0007669"/>
    <property type="project" value="TreeGrafter"/>
</dbReference>
<dbReference type="InterPro" id="IPR026856">
    <property type="entry name" value="Sialidase_fam"/>
</dbReference>
<dbReference type="GO" id="GO:0004308">
    <property type="term" value="F:exo-alpha-sialidase activity"/>
    <property type="evidence" value="ECO:0007669"/>
    <property type="project" value="UniProtKB-EC"/>
</dbReference>
<feature type="signal peptide" evidence="4">
    <location>
        <begin position="1"/>
        <end position="25"/>
    </location>
</feature>
<protein>
    <recommendedName>
        <fullName evidence="3">exo-alpha-sialidase</fullName>
        <ecNumber evidence="3">3.2.1.18</ecNumber>
    </recommendedName>
</protein>
<accession>A0A5C5V7T3</accession>
<dbReference type="Pfam" id="PF13088">
    <property type="entry name" value="BNR_2"/>
    <property type="match status" value="1"/>
</dbReference>
<evidence type="ECO:0000313" key="7">
    <source>
        <dbReference type="Proteomes" id="UP000316714"/>
    </source>
</evidence>
<dbReference type="GO" id="GO:0006689">
    <property type="term" value="P:ganglioside catabolic process"/>
    <property type="evidence" value="ECO:0007669"/>
    <property type="project" value="TreeGrafter"/>
</dbReference>
<dbReference type="Gene3D" id="2.120.10.10">
    <property type="match status" value="1"/>
</dbReference>
<keyword evidence="4" id="KW-0732">Signal</keyword>
<keyword evidence="7" id="KW-1185">Reference proteome</keyword>
<gene>
    <name evidence="6" type="primary">nedA_2</name>
    <name evidence="6" type="ORF">KOR34_36590</name>
</gene>
<evidence type="ECO:0000256" key="4">
    <source>
        <dbReference type="SAM" id="SignalP"/>
    </source>
</evidence>
<comment type="similarity">
    <text evidence="2">Belongs to the glycosyl hydrolase 33 family.</text>
</comment>
<dbReference type="PANTHER" id="PTHR10628">
    <property type="entry name" value="SIALIDASE"/>
    <property type="match status" value="1"/>
</dbReference>
<sequence length="378" mass="41592" precursor="true">MMTCVRRALLALLCFNVLTADVSRAQDTRPSGRPDLLSSTDLFVSGAGGVHTYRIPALITAPNGDLLACCDARRANPHDLIGSRDIDIVLRRSKDSGETWTDIEVVCDFGDGRPASDPSLIVDSTTGVVFCFYNVMDQDQAPGEFRLYVQRSADSGASWQAPIDITDDLTPPDWKKDFKFITSGRGIQRSNGDLLHTLVNLKRGVRLFGSRDHGETWFLNDAAISPGDESKVVELSDGALMVNSRVNGKSVRWVHRSHDNGRTWASAADPRLVDPACNASLLRYRSRSDGRKPERLLFCNANSPRGRKNLTLRISYDDGQTWSDGKVIDPGPAAYSSMTVCPDGGIGVLYERGAQGLRFVRLTLSELTDRADRLDDDR</sequence>
<evidence type="ECO:0000256" key="2">
    <source>
        <dbReference type="ARBA" id="ARBA00009348"/>
    </source>
</evidence>
<evidence type="ECO:0000259" key="5">
    <source>
        <dbReference type="Pfam" id="PF13088"/>
    </source>
</evidence>
<dbReference type="InterPro" id="IPR036278">
    <property type="entry name" value="Sialidase_sf"/>
</dbReference>
<evidence type="ECO:0000256" key="3">
    <source>
        <dbReference type="ARBA" id="ARBA00012733"/>
    </source>
</evidence>
<dbReference type="PANTHER" id="PTHR10628:SF30">
    <property type="entry name" value="EXO-ALPHA-SIALIDASE"/>
    <property type="match status" value="1"/>
</dbReference>
<proteinExistence type="inferred from homology"/>
<dbReference type="CDD" id="cd15482">
    <property type="entry name" value="Sialidase_non-viral"/>
    <property type="match status" value="1"/>
</dbReference>
<keyword evidence="6" id="KW-0378">Hydrolase</keyword>
<dbReference type="EC" id="3.2.1.18" evidence="3"/>
<evidence type="ECO:0000313" key="6">
    <source>
        <dbReference type="EMBL" id="TWT33825.1"/>
    </source>
</evidence>
<comment type="caution">
    <text evidence="6">The sequence shown here is derived from an EMBL/GenBank/DDBJ whole genome shotgun (WGS) entry which is preliminary data.</text>
</comment>